<evidence type="ECO:0000313" key="6">
    <source>
        <dbReference type="EMBL" id="PFT39265.1"/>
    </source>
</evidence>
<protein>
    <recommendedName>
        <fullName evidence="5">ATP-grasp domain-containing protein</fullName>
    </recommendedName>
</protein>
<dbReference type="InterPro" id="IPR052032">
    <property type="entry name" value="ATP-dep_AA_Ligase"/>
</dbReference>
<dbReference type="GO" id="GO:0046872">
    <property type="term" value="F:metal ion binding"/>
    <property type="evidence" value="ECO:0007669"/>
    <property type="project" value="InterPro"/>
</dbReference>
<dbReference type="EMBL" id="NVCO01000085">
    <property type="protein sequence ID" value="PFT39265.1"/>
    <property type="molecule type" value="Genomic_DNA"/>
</dbReference>
<dbReference type="GO" id="GO:0005524">
    <property type="term" value="F:ATP binding"/>
    <property type="evidence" value="ECO:0007669"/>
    <property type="project" value="UniProtKB-UniRule"/>
</dbReference>
<evidence type="ECO:0000256" key="1">
    <source>
        <dbReference type="ARBA" id="ARBA00022598"/>
    </source>
</evidence>
<dbReference type="Gene3D" id="3.40.50.20">
    <property type="match status" value="1"/>
</dbReference>
<dbReference type="Gene3D" id="3.30.470.20">
    <property type="entry name" value="ATP-grasp fold, B domain"/>
    <property type="match status" value="1"/>
</dbReference>
<reference evidence="6 7" key="1">
    <citation type="submission" date="2017-09" db="EMBL/GenBank/DDBJ databases">
        <title>Large-scale bioinformatics analysis of Bacillus genomes uncovers conserved roles of natural products in bacterial physiology.</title>
        <authorList>
            <consortium name="Agbiome Team Llc"/>
            <person name="Bleich R.M."/>
            <person name="Grubbs K.J."/>
            <person name="Santa Maria K.C."/>
            <person name="Allen S.E."/>
            <person name="Farag S."/>
            <person name="Shank E.A."/>
            <person name="Bowers A."/>
        </authorList>
    </citation>
    <scope>NUCLEOTIDE SEQUENCE [LARGE SCALE GENOMIC DNA]</scope>
    <source>
        <strain evidence="6 7">AFS065400</strain>
    </source>
</reference>
<dbReference type="PANTHER" id="PTHR43585:SF2">
    <property type="entry name" value="ATP-GRASP ENZYME FSQD"/>
    <property type="match status" value="1"/>
</dbReference>
<keyword evidence="1" id="KW-0436">Ligase</keyword>
<dbReference type="RefSeq" id="WP_098640962.1">
    <property type="nucleotide sequence ID" value="NZ_JAOTPC010000002.1"/>
</dbReference>
<sequence>MVRTYIIMEQLSYEKGKFHQFYRHGEHRFVFMLDERYHQLFPEEYLDYFDRIEVVQDYTYENARELVIDELKRVASPEEIRLVCIDESNLLLVGRLRKEFNIPGATYEQLLPFRDKVKMKETLSDKGIRVPRFYLPSIGESSEEVLRLIQTNIGFPIIAKPVDGLGSRNTYEIFTETEFRDFCSNEQYWQSFEFEELILGTFYHCDSVVVDGQIQIAEVSQYTIPCLEFMKGRMLGSHLLMEGDKIRERIQTLNKQVIQSLCSWTCVTHLEVFHTLDDELIFIEIAARPAGSSIPLSIQNGIGINLNEVAYRIEFNMPIELDRKPLLPSAWISFPFTQEGIVRKRIEPILRSDAKFLWKVDVGERVSSASASFQASLEILLSNHNQELLLEDIEYLKSVQVIEVDAINTTNKA</sequence>
<dbReference type="PROSITE" id="PS50975">
    <property type="entry name" value="ATP_GRASP"/>
    <property type="match status" value="1"/>
</dbReference>
<proteinExistence type="predicted"/>
<keyword evidence="2 4" id="KW-0547">Nucleotide-binding</keyword>
<organism evidence="6 7">
    <name type="scientific">Bacillus thuringiensis</name>
    <dbReference type="NCBI Taxonomy" id="1428"/>
    <lineage>
        <taxon>Bacteria</taxon>
        <taxon>Bacillati</taxon>
        <taxon>Bacillota</taxon>
        <taxon>Bacilli</taxon>
        <taxon>Bacillales</taxon>
        <taxon>Bacillaceae</taxon>
        <taxon>Bacillus</taxon>
        <taxon>Bacillus cereus group</taxon>
    </lineage>
</organism>
<evidence type="ECO:0000256" key="4">
    <source>
        <dbReference type="PROSITE-ProRule" id="PRU00409"/>
    </source>
</evidence>
<name>A0A9X7AJF8_BACTU</name>
<feature type="domain" description="ATP-grasp" evidence="5">
    <location>
        <begin position="120"/>
        <end position="315"/>
    </location>
</feature>
<dbReference type="InterPro" id="IPR013815">
    <property type="entry name" value="ATP_grasp_subdomain_1"/>
</dbReference>
<dbReference type="PANTHER" id="PTHR43585">
    <property type="entry name" value="FUMIPYRROLE BIOSYNTHESIS PROTEIN C"/>
    <property type="match status" value="1"/>
</dbReference>
<evidence type="ECO:0000256" key="3">
    <source>
        <dbReference type="ARBA" id="ARBA00022840"/>
    </source>
</evidence>
<comment type="caution">
    <text evidence="6">The sequence shown here is derived from an EMBL/GenBank/DDBJ whole genome shotgun (WGS) entry which is preliminary data.</text>
</comment>
<dbReference type="GO" id="GO:0016874">
    <property type="term" value="F:ligase activity"/>
    <property type="evidence" value="ECO:0007669"/>
    <property type="project" value="UniProtKB-KW"/>
</dbReference>
<dbReference type="Proteomes" id="UP000226106">
    <property type="component" value="Unassembled WGS sequence"/>
</dbReference>
<dbReference type="SUPFAM" id="SSF56059">
    <property type="entry name" value="Glutathione synthetase ATP-binding domain-like"/>
    <property type="match status" value="1"/>
</dbReference>
<evidence type="ECO:0000256" key="2">
    <source>
        <dbReference type="ARBA" id="ARBA00022741"/>
    </source>
</evidence>
<gene>
    <name evidence="6" type="ORF">COK72_24055</name>
</gene>
<evidence type="ECO:0000313" key="7">
    <source>
        <dbReference type="Proteomes" id="UP000226106"/>
    </source>
</evidence>
<dbReference type="InterPro" id="IPR011761">
    <property type="entry name" value="ATP-grasp"/>
</dbReference>
<dbReference type="Gene3D" id="3.30.1490.20">
    <property type="entry name" value="ATP-grasp fold, A domain"/>
    <property type="match status" value="1"/>
</dbReference>
<dbReference type="AlphaFoldDB" id="A0A9X7AJF8"/>
<accession>A0A9X7AJF8</accession>
<evidence type="ECO:0000259" key="5">
    <source>
        <dbReference type="PROSITE" id="PS50975"/>
    </source>
</evidence>
<keyword evidence="3 4" id="KW-0067">ATP-binding</keyword>